<dbReference type="EMBL" id="CP111016">
    <property type="protein sequence ID" value="WAR04729.1"/>
    <property type="molecule type" value="Genomic_DNA"/>
</dbReference>
<sequence length="114" mass="13050">MYVGKNQLTGQHNGYILGDSGYNEALVRTRVTVERSFGVLKRRFPCLSYGLRLEPEMACQVIIACVFLHNYGIEHRDIMANMHDATDIDQPQADVIPANENGLRYRDIVAQRYF</sequence>
<dbReference type="Pfam" id="PF13359">
    <property type="entry name" value="DDE_Tnp_4"/>
    <property type="match status" value="1"/>
</dbReference>
<evidence type="ECO:0000313" key="5">
    <source>
        <dbReference type="Proteomes" id="UP001164746"/>
    </source>
</evidence>
<protein>
    <recommendedName>
        <fullName evidence="3">DDE Tnp4 domain-containing protein</fullName>
    </recommendedName>
</protein>
<name>A0ABY7E8K5_MYAAR</name>
<proteinExistence type="predicted"/>
<evidence type="ECO:0000256" key="2">
    <source>
        <dbReference type="ARBA" id="ARBA00022723"/>
    </source>
</evidence>
<dbReference type="Proteomes" id="UP001164746">
    <property type="component" value="Chromosome 5"/>
</dbReference>
<organism evidence="4 5">
    <name type="scientific">Mya arenaria</name>
    <name type="common">Soft-shell clam</name>
    <dbReference type="NCBI Taxonomy" id="6604"/>
    <lineage>
        <taxon>Eukaryota</taxon>
        <taxon>Metazoa</taxon>
        <taxon>Spiralia</taxon>
        <taxon>Lophotrochozoa</taxon>
        <taxon>Mollusca</taxon>
        <taxon>Bivalvia</taxon>
        <taxon>Autobranchia</taxon>
        <taxon>Heteroconchia</taxon>
        <taxon>Euheterodonta</taxon>
        <taxon>Imparidentia</taxon>
        <taxon>Neoheterodontei</taxon>
        <taxon>Myida</taxon>
        <taxon>Myoidea</taxon>
        <taxon>Myidae</taxon>
        <taxon>Mya</taxon>
    </lineage>
</organism>
<evidence type="ECO:0000313" key="4">
    <source>
        <dbReference type="EMBL" id="WAR04729.1"/>
    </source>
</evidence>
<feature type="domain" description="DDE Tnp4" evidence="3">
    <location>
        <begin position="21"/>
        <end position="70"/>
    </location>
</feature>
<evidence type="ECO:0000256" key="1">
    <source>
        <dbReference type="ARBA" id="ARBA00001968"/>
    </source>
</evidence>
<keyword evidence="5" id="KW-1185">Reference proteome</keyword>
<evidence type="ECO:0000259" key="3">
    <source>
        <dbReference type="Pfam" id="PF13359"/>
    </source>
</evidence>
<gene>
    <name evidence="4" type="ORF">MAR_020098</name>
</gene>
<keyword evidence="2" id="KW-0479">Metal-binding</keyword>
<comment type="cofactor">
    <cofactor evidence="1">
        <name>a divalent metal cation</name>
        <dbReference type="ChEBI" id="CHEBI:60240"/>
    </cofactor>
</comment>
<reference evidence="4" key="1">
    <citation type="submission" date="2022-11" db="EMBL/GenBank/DDBJ databases">
        <title>Centuries of genome instability and evolution in soft-shell clam transmissible cancer (bioRxiv).</title>
        <authorList>
            <person name="Hart S.F.M."/>
            <person name="Yonemitsu M.A."/>
            <person name="Giersch R.M."/>
            <person name="Beal B.F."/>
            <person name="Arriagada G."/>
            <person name="Davis B.W."/>
            <person name="Ostrander E.A."/>
            <person name="Goff S.P."/>
            <person name="Metzger M.J."/>
        </authorList>
    </citation>
    <scope>NUCLEOTIDE SEQUENCE</scope>
    <source>
        <strain evidence="4">MELC-2E11</strain>
        <tissue evidence="4">Siphon/mantle</tissue>
    </source>
</reference>
<dbReference type="InterPro" id="IPR027806">
    <property type="entry name" value="HARBI1_dom"/>
</dbReference>
<accession>A0ABY7E8K5</accession>